<comment type="similarity">
    <text evidence="10">Belongs to the TRM5 / TYW2 family.</text>
</comment>
<dbReference type="AlphaFoldDB" id="A0A2N8U6K9"/>
<dbReference type="Pfam" id="PF02475">
    <property type="entry name" value="TRM5-TYW2_MTfase"/>
    <property type="match status" value="1"/>
</dbReference>
<name>A0A2N8U6K9_9BASI</name>
<dbReference type="InterPro" id="IPR025792">
    <property type="entry name" value="tRNA_Gua_MeTrfase_euk"/>
</dbReference>
<dbReference type="PROSITE" id="PS51684">
    <property type="entry name" value="SAM_MT_TRM5_TYW2"/>
    <property type="match status" value="1"/>
</dbReference>
<sequence length="603" mass="66434">MSTSSAAQAETKTRTELRQNKLVISAPDSVPRLTGAEPQLETSQGSAELLEQLKPAFTTQHSLQAIGLSGRQLPLVTKDAQIAPYLFNAAGVRYVQPHPNGDASQRILLLNVPSASPTPDVVLSTIAKHNLEHIPAFPLSLGYDHLSSDQILEALLPSPIVSTDGVPTGFTIVGHIAHLNLLDVYLPFRFLVGHVMLSKHTGTLRTVVNKLDSIDAEFRFFQMELLAGEADFTARVSESDCMFEFDFRNVYWNSRLHAEHMRLIKQCRPGQLLADVMAGVGPFAVPAAKRGTWVLANDLNPSSYDSLVRNGRANKVLLEDGAARGVDGGMVATCMDGREFVRWSMAETWQRAFAGRPVGFDGDDADKEDESLRESARKALKERAKHNRHLHAARQAGTDTPAPLPAVQPDRHTPRRLVDHFVMNLPATALEFLDAFRGAYTHLASLVGRDALLAELSHRANSPDRTLHPLPMIHVHCFSKDPFTPALDILTRANAALGINPTAPHRLTARPLPPPHQTLAGLRKTASAPYLTSHPHFAQYAHLTDAHRFMHHVEAEWRERDGGKHTPGLSIHYVRDVAPNKQMYCLSFACPSEVLWAAQQEEA</sequence>
<evidence type="ECO:0000313" key="14">
    <source>
        <dbReference type="Proteomes" id="UP000239563"/>
    </source>
</evidence>
<keyword evidence="5 10" id="KW-0949">S-adenosyl-L-methionine</keyword>
<evidence type="ECO:0000313" key="13">
    <source>
        <dbReference type="EMBL" id="SJX60339.1"/>
    </source>
</evidence>
<feature type="compositionally biased region" description="Basic residues" evidence="11">
    <location>
        <begin position="383"/>
        <end position="392"/>
    </location>
</feature>
<evidence type="ECO:0000256" key="5">
    <source>
        <dbReference type="ARBA" id="ARBA00022691"/>
    </source>
</evidence>
<keyword evidence="4 10" id="KW-0808">Transferase</keyword>
<proteinExistence type="inferred from homology"/>
<dbReference type="Proteomes" id="UP000239563">
    <property type="component" value="Chromosome I"/>
</dbReference>
<dbReference type="HAMAP" id="MF_03152">
    <property type="entry name" value="TRM5"/>
    <property type="match status" value="1"/>
</dbReference>
<dbReference type="Gene3D" id="3.30.300.110">
    <property type="entry name" value="Met-10+ protein-like domains"/>
    <property type="match status" value="1"/>
</dbReference>
<evidence type="ECO:0000256" key="8">
    <source>
        <dbReference type="ARBA" id="ARBA00023242"/>
    </source>
</evidence>
<evidence type="ECO:0000259" key="12">
    <source>
        <dbReference type="PROSITE" id="PS51684"/>
    </source>
</evidence>
<dbReference type="Pfam" id="PF25133">
    <property type="entry name" value="TYW2_N_2"/>
    <property type="match status" value="1"/>
</dbReference>
<reference evidence="13 14" key="1">
    <citation type="submission" date="2017-02" db="EMBL/GenBank/DDBJ databases">
        <authorList>
            <person name="Peterson S.W."/>
        </authorList>
    </citation>
    <scope>NUCLEOTIDE SEQUENCE [LARGE SCALE GENOMIC DNA]</scope>
    <source>
        <strain evidence="13 14">SRS1_H2-8</strain>
    </source>
</reference>
<dbReference type="InterPro" id="IPR030382">
    <property type="entry name" value="MeTrfase_TRM5/TYW2"/>
</dbReference>
<gene>
    <name evidence="10" type="primary">TRM5</name>
    <name evidence="13" type="ORF">SRS1_11653</name>
</gene>
<dbReference type="FunFam" id="3.30.300.110:FF:000001">
    <property type="entry name" value="tRNA (guanine(37)-N1)-methyltransferase"/>
    <property type="match status" value="1"/>
</dbReference>
<dbReference type="Gene3D" id="3.40.50.150">
    <property type="entry name" value="Vaccinia Virus protein VP39"/>
    <property type="match status" value="1"/>
</dbReference>
<dbReference type="EMBL" id="LT795054">
    <property type="protein sequence ID" value="SJX60339.1"/>
    <property type="molecule type" value="Genomic_DNA"/>
</dbReference>
<dbReference type="InterPro" id="IPR029063">
    <property type="entry name" value="SAM-dependent_MTases_sf"/>
</dbReference>
<organism evidence="13 14">
    <name type="scientific">Sporisorium reilianum f. sp. reilianum</name>
    <dbReference type="NCBI Taxonomy" id="72559"/>
    <lineage>
        <taxon>Eukaryota</taxon>
        <taxon>Fungi</taxon>
        <taxon>Dikarya</taxon>
        <taxon>Basidiomycota</taxon>
        <taxon>Ustilaginomycotina</taxon>
        <taxon>Ustilaginomycetes</taxon>
        <taxon>Ustilaginales</taxon>
        <taxon>Ustilaginaceae</taxon>
        <taxon>Sporisorium</taxon>
    </lineage>
</organism>
<feature type="binding site" evidence="10">
    <location>
        <begin position="336"/>
        <end position="337"/>
    </location>
    <ligand>
        <name>S-adenosyl-L-methionine</name>
        <dbReference type="ChEBI" id="CHEBI:59789"/>
    </ligand>
</feature>
<feature type="binding site" evidence="10">
    <location>
        <position position="260"/>
    </location>
    <ligand>
        <name>S-adenosyl-L-methionine</name>
        <dbReference type="ChEBI" id="CHEBI:59789"/>
    </ligand>
</feature>
<evidence type="ECO:0000256" key="6">
    <source>
        <dbReference type="ARBA" id="ARBA00022694"/>
    </source>
</evidence>
<dbReference type="EC" id="2.1.1.228" evidence="10"/>
<accession>A0A2N8U6K9</accession>
<feature type="domain" description="SAM-dependent methyltransferase TRM5/TYW2-type" evidence="12">
    <location>
        <begin position="170"/>
        <end position="592"/>
    </location>
</feature>
<evidence type="ECO:0000256" key="10">
    <source>
        <dbReference type="HAMAP-Rule" id="MF_03152"/>
    </source>
</evidence>
<keyword evidence="6 10" id="KW-0819">tRNA processing</keyword>
<comment type="function">
    <text evidence="10">Specifically methylates the N1 position of guanosine-37 in various cytoplasmic and mitochondrial tRNAs. Methylation is not dependent on the nature of the nucleoside 5' of the target nucleoside. This is the first step in the biosynthesis of wybutosine (yW), a modified base adjacent to the anticodon of tRNAs and required for accurate decoding.</text>
</comment>
<dbReference type="SUPFAM" id="SSF53335">
    <property type="entry name" value="S-adenosyl-L-methionine-dependent methyltransferases"/>
    <property type="match status" value="1"/>
</dbReference>
<evidence type="ECO:0000256" key="3">
    <source>
        <dbReference type="ARBA" id="ARBA00022603"/>
    </source>
</evidence>
<keyword evidence="2 10" id="KW-0963">Cytoplasm</keyword>
<dbReference type="GO" id="GO:0052906">
    <property type="term" value="F:tRNA (guanine(37)-N1)-methyltransferase activity"/>
    <property type="evidence" value="ECO:0007669"/>
    <property type="project" value="UniProtKB-UniRule"/>
</dbReference>
<dbReference type="InterPro" id="IPR056743">
    <property type="entry name" value="TRM5-TYW2-like_MTfase"/>
</dbReference>
<dbReference type="PANTHER" id="PTHR23245">
    <property type="entry name" value="TRNA METHYLTRANSFERASE"/>
    <property type="match status" value="1"/>
</dbReference>
<evidence type="ECO:0000256" key="2">
    <source>
        <dbReference type="ARBA" id="ARBA00022490"/>
    </source>
</evidence>
<comment type="subunit">
    <text evidence="10">Monomer.</text>
</comment>
<keyword evidence="7 10" id="KW-0496">Mitochondrion</keyword>
<comment type="subcellular location">
    <subcellularLocation>
        <location evidence="10">Mitochondrion matrix</location>
    </subcellularLocation>
    <subcellularLocation>
        <location evidence="10">Nucleus</location>
    </subcellularLocation>
    <subcellularLocation>
        <location evidence="10">Cytoplasm</location>
    </subcellularLocation>
    <text evidence="10">Predominantly in the mitochondria and in the nucleus.</text>
</comment>
<dbReference type="GO" id="GO:0070901">
    <property type="term" value="P:mitochondrial tRNA methylation"/>
    <property type="evidence" value="ECO:0007669"/>
    <property type="project" value="TreeGrafter"/>
</dbReference>
<dbReference type="PANTHER" id="PTHR23245:SF36">
    <property type="entry name" value="TRNA (GUANINE(37)-N1)-METHYLTRANSFERASE"/>
    <property type="match status" value="1"/>
</dbReference>
<evidence type="ECO:0000256" key="7">
    <source>
        <dbReference type="ARBA" id="ARBA00023128"/>
    </source>
</evidence>
<dbReference type="GO" id="GO:0005759">
    <property type="term" value="C:mitochondrial matrix"/>
    <property type="evidence" value="ECO:0007669"/>
    <property type="project" value="UniProtKB-SubCell"/>
</dbReference>
<feature type="binding site" evidence="10">
    <location>
        <position position="424"/>
    </location>
    <ligand>
        <name>S-adenosyl-L-methionine</name>
        <dbReference type="ChEBI" id="CHEBI:59789"/>
    </ligand>
</feature>
<feature type="region of interest" description="Disordered" evidence="11">
    <location>
        <begin position="382"/>
        <end position="411"/>
    </location>
</feature>
<keyword evidence="3 10" id="KW-0489">Methyltransferase</keyword>
<evidence type="ECO:0000256" key="1">
    <source>
        <dbReference type="ARBA" id="ARBA00009775"/>
    </source>
</evidence>
<comment type="similarity">
    <text evidence="1">Belongs to the class I-like SAM-binding methyltransferase superfamily. TRM5/TYW2 family.</text>
</comment>
<evidence type="ECO:0000256" key="4">
    <source>
        <dbReference type="ARBA" id="ARBA00022679"/>
    </source>
</evidence>
<evidence type="ECO:0000256" key="11">
    <source>
        <dbReference type="SAM" id="MobiDB-lite"/>
    </source>
</evidence>
<dbReference type="GO" id="GO:0002939">
    <property type="term" value="P:tRNA N1-guanine methylation"/>
    <property type="evidence" value="ECO:0007669"/>
    <property type="project" value="TreeGrafter"/>
</dbReference>
<evidence type="ECO:0000256" key="9">
    <source>
        <dbReference type="ARBA" id="ARBA00047783"/>
    </source>
</evidence>
<feature type="binding site" evidence="10">
    <location>
        <begin position="298"/>
        <end position="299"/>
    </location>
    <ligand>
        <name>S-adenosyl-L-methionine</name>
        <dbReference type="ChEBI" id="CHEBI:59789"/>
    </ligand>
</feature>
<protein>
    <recommendedName>
        <fullName evidence="10">tRNA (guanine(37)-N1)-methyltransferase</fullName>
        <ecNumber evidence="10">2.1.1.228</ecNumber>
    </recommendedName>
    <alternativeName>
        <fullName evidence="10">M1G-methyltransferase</fullName>
    </alternativeName>
    <alternativeName>
        <fullName evidence="10">tRNA [GM37] methyltransferase</fullName>
    </alternativeName>
    <alternativeName>
        <fullName evidence="10">tRNA methyltransferase 5</fullName>
    </alternativeName>
</protein>
<keyword evidence="8 10" id="KW-0539">Nucleus</keyword>
<comment type="catalytic activity">
    <reaction evidence="9 10">
        <text>guanosine(37) in tRNA + S-adenosyl-L-methionine = N(1)-methylguanosine(37) in tRNA + S-adenosyl-L-homocysteine + H(+)</text>
        <dbReference type="Rhea" id="RHEA:36899"/>
        <dbReference type="Rhea" id="RHEA-COMP:10145"/>
        <dbReference type="Rhea" id="RHEA-COMP:10147"/>
        <dbReference type="ChEBI" id="CHEBI:15378"/>
        <dbReference type="ChEBI" id="CHEBI:57856"/>
        <dbReference type="ChEBI" id="CHEBI:59789"/>
        <dbReference type="ChEBI" id="CHEBI:73542"/>
        <dbReference type="ChEBI" id="CHEBI:74269"/>
        <dbReference type="EC" id="2.1.1.228"/>
    </reaction>
</comment>
<dbReference type="GO" id="GO:0005634">
    <property type="term" value="C:nucleus"/>
    <property type="evidence" value="ECO:0007669"/>
    <property type="project" value="UniProtKB-SubCell"/>
</dbReference>
<dbReference type="InterPro" id="IPR056744">
    <property type="entry name" value="TRM5/TYW2-like_N"/>
</dbReference>